<accession>A0A7S4VVT6</accession>
<evidence type="ECO:0000259" key="4">
    <source>
        <dbReference type="SMART" id="SM00322"/>
    </source>
</evidence>
<reference evidence="5" key="1">
    <citation type="submission" date="2021-01" db="EMBL/GenBank/DDBJ databases">
        <authorList>
            <person name="Corre E."/>
            <person name="Pelletier E."/>
            <person name="Niang G."/>
            <person name="Scheremetjew M."/>
            <person name="Finn R."/>
            <person name="Kale V."/>
            <person name="Holt S."/>
            <person name="Cochrane G."/>
            <person name="Meng A."/>
            <person name="Brown T."/>
            <person name="Cohen L."/>
        </authorList>
    </citation>
    <scope>NUCLEOTIDE SEQUENCE</scope>
    <source>
        <strain evidence="5">CCMP3105</strain>
    </source>
</reference>
<dbReference type="PROSITE" id="PS50084">
    <property type="entry name" value="KH_TYPE_1"/>
    <property type="match status" value="2"/>
</dbReference>
<organism evidence="5">
    <name type="scientific">Alexandrium monilatum</name>
    <dbReference type="NCBI Taxonomy" id="311494"/>
    <lineage>
        <taxon>Eukaryota</taxon>
        <taxon>Sar</taxon>
        <taxon>Alveolata</taxon>
        <taxon>Dinophyceae</taxon>
        <taxon>Gonyaulacales</taxon>
        <taxon>Pyrocystaceae</taxon>
        <taxon>Alexandrium</taxon>
    </lineage>
</organism>
<sequence length="254" mass="26717">MGWDGHPGPMMGGPYGGPPAPPAFGGWGGPGDRAAMQAGMSMGWPGEYGDPRSCGGGYGGDSGGRGPKRGQVEQYHGVLVMEMVNDLAGCIIGRGGSVISSIRRSCGGRLEVREGNRPGGGERVVIIDGEEDEVMRLITEVFDLLANPPSRTWGESSDDRAIDVTVVMSSAEMGAIMGRSGKNITRIREQAGARIRVDSGFQEAERTATVTGTCEQVKQALMAVARTLFDEGKVGQPPPRFDRPLPPPPPPVPM</sequence>
<feature type="domain" description="K Homology" evidence="4">
    <location>
        <begin position="160"/>
        <end position="229"/>
    </location>
</feature>
<dbReference type="EMBL" id="HBNR01076983">
    <property type="protein sequence ID" value="CAE4653412.1"/>
    <property type="molecule type" value="Transcribed_RNA"/>
</dbReference>
<dbReference type="Gene3D" id="3.30.1370.10">
    <property type="entry name" value="K Homology domain, type 1"/>
    <property type="match status" value="2"/>
</dbReference>
<dbReference type="GO" id="GO:0003723">
    <property type="term" value="F:RNA binding"/>
    <property type="evidence" value="ECO:0007669"/>
    <property type="project" value="UniProtKB-UniRule"/>
</dbReference>
<dbReference type="Pfam" id="PF00013">
    <property type="entry name" value="KH_1"/>
    <property type="match status" value="2"/>
</dbReference>
<protein>
    <recommendedName>
        <fullName evidence="4">K Homology domain-containing protein</fullName>
    </recommendedName>
</protein>
<keyword evidence="1" id="KW-0677">Repeat</keyword>
<dbReference type="InterPro" id="IPR004087">
    <property type="entry name" value="KH_dom"/>
</dbReference>
<evidence type="ECO:0000256" key="3">
    <source>
        <dbReference type="SAM" id="MobiDB-lite"/>
    </source>
</evidence>
<name>A0A7S4VVT6_9DINO</name>
<dbReference type="AlphaFoldDB" id="A0A7S4VVT6"/>
<feature type="compositionally biased region" description="Pro residues" evidence="3">
    <location>
        <begin position="236"/>
        <end position="254"/>
    </location>
</feature>
<keyword evidence="2" id="KW-0694">RNA-binding</keyword>
<evidence type="ECO:0000256" key="1">
    <source>
        <dbReference type="ARBA" id="ARBA00022737"/>
    </source>
</evidence>
<evidence type="ECO:0000256" key="2">
    <source>
        <dbReference type="PROSITE-ProRule" id="PRU00117"/>
    </source>
</evidence>
<dbReference type="SUPFAM" id="SSF54791">
    <property type="entry name" value="Eukaryotic type KH-domain (KH-domain type I)"/>
    <property type="match status" value="2"/>
</dbReference>
<gene>
    <name evidence="5" type="ORF">AMON00008_LOCUS54750</name>
</gene>
<feature type="region of interest" description="Disordered" evidence="3">
    <location>
        <begin position="231"/>
        <end position="254"/>
    </location>
</feature>
<dbReference type="InterPro" id="IPR036612">
    <property type="entry name" value="KH_dom_type_1_sf"/>
</dbReference>
<dbReference type="SMART" id="SM00322">
    <property type="entry name" value="KH"/>
    <property type="match status" value="2"/>
</dbReference>
<feature type="domain" description="K Homology" evidence="4">
    <location>
        <begin position="75"/>
        <end position="146"/>
    </location>
</feature>
<evidence type="ECO:0000313" key="5">
    <source>
        <dbReference type="EMBL" id="CAE4653412.1"/>
    </source>
</evidence>
<dbReference type="InterPro" id="IPR004088">
    <property type="entry name" value="KH_dom_type_1"/>
</dbReference>
<proteinExistence type="predicted"/>
<dbReference type="PANTHER" id="PTHR10288">
    <property type="entry name" value="KH DOMAIN CONTAINING RNA BINDING PROTEIN"/>
    <property type="match status" value="1"/>
</dbReference>